<keyword evidence="2" id="KW-1185">Reference proteome</keyword>
<name>A0ABC8U980_9AQUA</name>
<evidence type="ECO:0008006" key="3">
    <source>
        <dbReference type="Google" id="ProtNLM"/>
    </source>
</evidence>
<gene>
    <name evidence="1" type="ORF">ILEXP_LOCUS48138</name>
</gene>
<reference evidence="1 2" key="1">
    <citation type="submission" date="2024-02" db="EMBL/GenBank/DDBJ databases">
        <authorList>
            <person name="Vignale AGUSTIN F."/>
            <person name="Sosa J E."/>
            <person name="Modenutti C."/>
        </authorList>
    </citation>
    <scope>NUCLEOTIDE SEQUENCE [LARGE SCALE GENOMIC DNA]</scope>
</reference>
<dbReference type="Proteomes" id="UP001642360">
    <property type="component" value="Unassembled WGS sequence"/>
</dbReference>
<evidence type="ECO:0000313" key="2">
    <source>
        <dbReference type="Proteomes" id="UP001642360"/>
    </source>
</evidence>
<dbReference type="EMBL" id="CAUOFW020007261">
    <property type="protein sequence ID" value="CAK9178222.1"/>
    <property type="molecule type" value="Genomic_DNA"/>
</dbReference>
<accession>A0ABC8U980</accession>
<evidence type="ECO:0000313" key="1">
    <source>
        <dbReference type="EMBL" id="CAK9178222.1"/>
    </source>
</evidence>
<dbReference type="SUPFAM" id="SSF140990">
    <property type="entry name" value="FtsH protease domain-like"/>
    <property type="match status" value="1"/>
</dbReference>
<dbReference type="AlphaFoldDB" id="A0ABC8U980"/>
<sequence>MFGVDNLCWISAKATLGASRLAEFLILQTGMTAFGNAYYRKKNDLVPNLATKLEALRDEYMRFAVEKCSSILREYHSAVEAITDILLEKGEIKADEIWNIYRSAPRIPQMALVSVRMKTPPLMWQRSSWLGKHLSSFTSLGNASPCQRWDLHEAQLHGKGGLGGPETIGLSVPKKSSFQPVEARCVAPPLGLFLQSITSSLLYIRVAKFISLSN</sequence>
<organism evidence="1 2">
    <name type="scientific">Ilex paraguariensis</name>
    <name type="common">yerba mate</name>
    <dbReference type="NCBI Taxonomy" id="185542"/>
    <lineage>
        <taxon>Eukaryota</taxon>
        <taxon>Viridiplantae</taxon>
        <taxon>Streptophyta</taxon>
        <taxon>Embryophyta</taxon>
        <taxon>Tracheophyta</taxon>
        <taxon>Spermatophyta</taxon>
        <taxon>Magnoliopsida</taxon>
        <taxon>eudicotyledons</taxon>
        <taxon>Gunneridae</taxon>
        <taxon>Pentapetalae</taxon>
        <taxon>asterids</taxon>
        <taxon>campanulids</taxon>
        <taxon>Aquifoliales</taxon>
        <taxon>Aquifoliaceae</taxon>
        <taxon>Ilex</taxon>
    </lineage>
</organism>
<comment type="caution">
    <text evidence="1">The sequence shown here is derived from an EMBL/GenBank/DDBJ whole genome shotgun (WGS) entry which is preliminary data.</text>
</comment>
<protein>
    <recommendedName>
        <fullName evidence="3">Peptidase M41 domain-containing protein</fullName>
    </recommendedName>
</protein>
<dbReference type="Gene3D" id="1.20.58.760">
    <property type="entry name" value="Peptidase M41"/>
    <property type="match status" value="1"/>
</dbReference>
<proteinExistence type="predicted"/>
<dbReference type="InterPro" id="IPR037219">
    <property type="entry name" value="Peptidase_M41-like"/>
</dbReference>